<dbReference type="InterPro" id="IPR023827">
    <property type="entry name" value="Peptidase_S8_Asp-AS"/>
</dbReference>
<dbReference type="FunFam" id="3.40.50.200:FF:000007">
    <property type="entry name" value="Subtilisin-like serine protease"/>
    <property type="match status" value="1"/>
</dbReference>
<dbReference type="SUPFAM" id="SSF54897">
    <property type="entry name" value="Protease propeptides/inhibitors"/>
    <property type="match status" value="1"/>
</dbReference>
<keyword evidence="12" id="KW-1185">Reference proteome</keyword>
<name>A0A2C5YKY6_9HYPO</name>
<sequence>MVNFKNIAVAATTLLTQATASPMIQAGNDISSLAGAESGSVIPGKYIVTLKPGLETRDLDNHLSWVDGVHKRAMSVMQYKGIENKFTSKTKFHAYSGHFDKSTVDEIRNNPDVEQVEEDKVWNLAFITEKRDSALTTQFNSTYGLAAVSHRQKGATNYIYSPESGEGTYAYIVDSGIRATHVDFEGRAKAVYSAFSDEKVDTIGHGTHVAGTIGGKRYGVAKKTQLLSVKVFKGASSSTSIILQGYNWAVNDIMDKDREDSSVINMSLGGMFSFSFNAAVSAASAAGVLSVVAAGNEAQNCRNVSPASAPSAITVGAMDENWGIAYYSNFGNCVDIFGPGSNITSAWYTSDTAINTISGTSMATPHIVGLALNAISVHGVNGVDDVTNNLKSTATKNQIKGNLRGSPNALGNNDNKQQNSKRAVLY</sequence>
<dbReference type="Proteomes" id="UP000224854">
    <property type="component" value="Unassembled WGS sequence"/>
</dbReference>
<dbReference type="InterPro" id="IPR050131">
    <property type="entry name" value="Peptidase_S8_subtilisin-like"/>
</dbReference>
<feature type="domain" description="Peptidase S8/S53" evidence="9">
    <location>
        <begin position="167"/>
        <end position="402"/>
    </location>
</feature>
<feature type="domain" description="Inhibitor I9" evidence="10">
    <location>
        <begin position="45"/>
        <end position="124"/>
    </location>
</feature>
<dbReference type="InterPro" id="IPR000209">
    <property type="entry name" value="Peptidase_S8/S53_dom"/>
</dbReference>
<evidence type="ECO:0000256" key="2">
    <source>
        <dbReference type="ARBA" id="ARBA00022670"/>
    </source>
</evidence>
<feature type="active site" description="Charge relay system" evidence="6">
    <location>
        <position position="361"/>
    </location>
</feature>
<comment type="similarity">
    <text evidence="1 6 7">Belongs to the peptidase S8 family.</text>
</comment>
<evidence type="ECO:0000259" key="9">
    <source>
        <dbReference type="Pfam" id="PF00082"/>
    </source>
</evidence>
<keyword evidence="2 6" id="KW-0645">Protease</keyword>
<evidence type="ECO:0000256" key="7">
    <source>
        <dbReference type="RuleBase" id="RU003355"/>
    </source>
</evidence>
<evidence type="ECO:0000256" key="4">
    <source>
        <dbReference type="ARBA" id="ARBA00022801"/>
    </source>
</evidence>
<evidence type="ECO:0000256" key="3">
    <source>
        <dbReference type="ARBA" id="ARBA00022729"/>
    </source>
</evidence>
<evidence type="ECO:0000313" key="11">
    <source>
        <dbReference type="EMBL" id="PHH78738.1"/>
    </source>
</evidence>
<dbReference type="EMBL" id="NJEU01000211">
    <property type="protein sequence ID" value="PHH78738.1"/>
    <property type="molecule type" value="Genomic_DNA"/>
</dbReference>
<comment type="caution">
    <text evidence="11">The sequence shown here is derived from an EMBL/GenBank/DDBJ whole genome shotgun (WGS) entry which is preliminary data.</text>
</comment>
<feature type="active site" description="Charge relay system" evidence="6">
    <location>
        <position position="205"/>
    </location>
</feature>
<evidence type="ECO:0000256" key="8">
    <source>
        <dbReference type="SAM" id="MobiDB-lite"/>
    </source>
</evidence>
<dbReference type="Pfam" id="PF00082">
    <property type="entry name" value="Peptidase_S8"/>
    <property type="match status" value="1"/>
</dbReference>
<dbReference type="PROSITE" id="PS51892">
    <property type="entry name" value="SUBTILASE"/>
    <property type="match status" value="1"/>
</dbReference>
<dbReference type="InterPro" id="IPR037045">
    <property type="entry name" value="S8pro/Inhibitor_I9_sf"/>
</dbReference>
<dbReference type="InterPro" id="IPR015500">
    <property type="entry name" value="Peptidase_S8_subtilisin-rel"/>
</dbReference>
<dbReference type="GO" id="GO:0004252">
    <property type="term" value="F:serine-type endopeptidase activity"/>
    <property type="evidence" value="ECO:0007669"/>
    <property type="project" value="UniProtKB-UniRule"/>
</dbReference>
<feature type="compositionally biased region" description="Polar residues" evidence="8">
    <location>
        <begin position="409"/>
        <end position="426"/>
    </location>
</feature>
<evidence type="ECO:0000256" key="5">
    <source>
        <dbReference type="ARBA" id="ARBA00022825"/>
    </source>
</evidence>
<evidence type="ECO:0008006" key="13">
    <source>
        <dbReference type="Google" id="ProtNLM"/>
    </source>
</evidence>
<keyword evidence="5 6" id="KW-0720">Serine protease</keyword>
<evidence type="ECO:0000256" key="6">
    <source>
        <dbReference type="PROSITE-ProRule" id="PRU01240"/>
    </source>
</evidence>
<dbReference type="PROSITE" id="PS00136">
    <property type="entry name" value="SUBTILASE_ASP"/>
    <property type="match status" value="1"/>
</dbReference>
<feature type="region of interest" description="Disordered" evidence="8">
    <location>
        <begin position="399"/>
        <end position="426"/>
    </location>
</feature>
<dbReference type="PRINTS" id="PR00723">
    <property type="entry name" value="SUBTILISIN"/>
</dbReference>
<dbReference type="InterPro" id="IPR010259">
    <property type="entry name" value="S8pro/Inhibitor_I9"/>
</dbReference>
<dbReference type="Pfam" id="PF05922">
    <property type="entry name" value="Inhibitor_I9"/>
    <property type="match status" value="1"/>
</dbReference>
<dbReference type="AlphaFoldDB" id="A0A2C5YKY6"/>
<feature type="active site" description="Charge relay system" evidence="6">
    <location>
        <position position="174"/>
    </location>
</feature>
<evidence type="ECO:0000313" key="12">
    <source>
        <dbReference type="Proteomes" id="UP000224854"/>
    </source>
</evidence>
<gene>
    <name evidence="11" type="ORF">CDD82_2883</name>
</gene>
<dbReference type="InterPro" id="IPR036852">
    <property type="entry name" value="Peptidase_S8/S53_dom_sf"/>
</dbReference>
<dbReference type="InterPro" id="IPR022398">
    <property type="entry name" value="Peptidase_S8_His-AS"/>
</dbReference>
<dbReference type="PANTHER" id="PTHR43806">
    <property type="entry name" value="PEPTIDASE S8"/>
    <property type="match status" value="1"/>
</dbReference>
<dbReference type="Gene3D" id="3.30.70.80">
    <property type="entry name" value="Peptidase S8 propeptide/proteinase inhibitor I9"/>
    <property type="match status" value="1"/>
</dbReference>
<dbReference type="InterPro" id="IPR023828">
    <property type="entry name" value="Peptidase_S8_Ser-AS"/>
</dbReference>
<dbReference type="SUPFAM" id="SSF52743">
    <property type="entry name" value="Subtilisin-like"/>
    <property type="match status" value="1"/>
</dbReference>
<protein>
    <recommendedName>
        <fullName evidence="13">Peptidase S8/S53 domain-containing protein</fullName>
    </recommendedName>
</protein>
<dbReference type="Gene3D" id="3.40.50.200">
    <property type="entry name" value="Peptidase S8/S53 domain"/>
    <property type="match status" value="1"/>
</dbReference>
<dbReference type="GO" id="GO:0005576">
    <property type="term" value="C:extracellular region"/>
    <property type="evidence" value="ECO:0007669"/>
    <property type="project" value="UniProtKB-ARBA"/>
</dbReference>
<dbReference type="CDD" id="cd04077">
    <property type="entry name" value="Peptidases_S8_PCSK9_ProteinaseK_like"/>
    <property type="match status" value="1"/>
</dbReference>
<reference evidence="11 12" key="1">
    <citation type="submission" date="2017-06" db="EMBL/GenBank/DDBJ databases">
        <title>Ant-infecting Ophiocordyceps genomes reveal a high diversity of potential behavioral manipulation genes and a possible major role for enterotoxins.</title>
        <authorList>
            <person name="De Bekker C."/>
            <person name="Evans H.C."/>
            <person name="Brachmann A."/>
            <person name="Hughes D.P."/>
        </authorList>
    </citation>
    <scope>NUCLEOTIDE SEQUENCE [LARGE SCALE GENOMIC DNA]</scope>
    <source>
        <strain evidence="11 12">1348a</strain>
    </source>
</reference>
<evidence type="ECO:0000259" key="10">
    <source>
        <dbReference type="Pfam" id="PF05922"/>
    </source>
</evidence>
<keyword evidence="4 6" id="KW-0378">Hydrolase</keyword>
<dbReference type="GO" id="GO:0006508">
    <property type="term" value="P:proteolysis"/>
    <property type="evidence" value="ECO:0007669"/>
    <property type="project" value="UniProtKB-KW"/>
</dbReference>
<dbReference type="PANTHER" id="PTHR43806:SF58">
    <property type="entry name" value="ALKALINE PROTEASE 1-RELATED"/>
    <property type="match status" value="1"/>
</dbReference>
<evidence type="ECO:0000256" key="1">
    <source>
        <dbReference type="ARBA" id="ARBA00011073"/>
    </source>
</evidence>
<organism evidence="11 12">
    <name type="scientific">Ophiocordyceps australis</name>
    <dbReference type="NCBI Taxonomy" id="1399860"/>
    <lineage>
        <taxon>Eukaryota</taxon>
        <taxon>Fungi</taxon>
        <taxon>Dikarya</taxon>
        <taxon>Ascomycota</taxon>
        <taxon>Pezizomycotina</taxon>
        <taxon>Sordariomycetes</taxon>
        <taxon>Hypocreomycetidae</taxon>
        <taxon>Hypocreales</taxon>
        <taxon>Ophiocordycipitaceae</taxon>
        <taxon>Ophiocordyceps</taxon>
    </lineage>
</organism>
<proteinExistence type="inferred from homology"/>
<keyword evidence="3" id="KW-0732">Signal</keyword>
<accession>A0A2C5YKY6</accession>
<dbReference type="InterPro" id="IPR034193">
    <property type="entry name" value="PCSK9_ProteinaseK-like"/>
</dbReference>
<dbReference type="OrthoDB" id="206201at2759"/>
<dbReference type="PROSITE" id="PS00137">
    <property type="entry name" value="SUBTILASE_HIS"/>
    <property type="match status" value="1"/>
</dbReference>
<dbReference type="PROSITE" id="PS00138">
    <property type="entry name" value="SUBTILASE_SER"/>
    <property type="match status" value="1"/>
</dbReference>